<comment type="caution">
    <text evidence="1">The sequence shown here is derived from an EMBL/GenBank/DDBJ whole genome shotgun (WGS) entry which is preliminary data.</text>
</comment>
<dbReference type="Proteomes" id="UP000295388">
    <property type="component" value="Unassembled WGS sequence"/>
</dbReference>
<evidence type="ECO:0000313" key="2">
    <source>
        <dbReference type="Proteomes" id="UP000295388"/>
    </source>
</evidence>
<evidence type="ECO:0000313" key="1">
    <source>
        <dbReference type="EMBL" id="TDO49995.1"/>
    </source>
</evidence>
<dbReference type="OrthoDB" id="3296095at2"/>
<gene>
    <name evidence="1" type="ORF">EV643_105225</name>
</gene>
<organism evidence="1 2">
    <name type="scientific">Kribbella caucasensis</name>
    <dbReference type="NCBI Taxonomy" id="2512215"/>
    <lineage>
        <taxon>Bacteria</taxon>
        <taxon>Bacillati</taxon>
        <taxon>Actinomycetota</taxon>
        <taxon>Actinomycetes</taxon>
        <taxon>Propionibacteriales</taxon>
        <taxon>Kribbellaceae</taxon>
        <taxon>Kribbella</taxon>
    </lineage>
</organism>
<dbReference type="SUPFAM" id="SSF54593">
    <property type="entry name" value="Glyoxalase/Bleomycin resistance protein/Dihydroxybiphenyl dioxygenase"/>
    <property type="match status" value="1"/>
</dbReference>
<evidence type="ECO:0008006" key="3">
    <source>
        <dbReference type="Google" id="ProtNLM"/>
    </source>
</evidence>
<dbReference type="Gene3D" id="3.10.180.10">
    <property type="entry name" value="2,3-Dihydroxybiphenyl 1,2-Dioxygenase, domain 1"/>
    <property type="match status" value="1"/>
</dbReference>
<protein>
    <recommendedName>
        <fullName evidence="3">VOC domain-containing protein</fullName>
    </recommendedName>
</protein>
<dbReference type="InterPro" id="IPR029068">
    <property type="entry name" value="Glyas_Bleomycin-R_OHBP_Dase"/>
</dbReference>
<dbReference type="RefSeq" id="WP_133800263.1">
    <property type="nucleotide sequence ID" value="NZ_SNWQ01000005.1"/>
</dbReference>
<name>A0A4R6KLI7_9ACTN</name>
<dbReference type="CDD" id="cd06587">
    <property type="entry name" value="VOC"/>
    <property type="match status" value="1"/>
</dbReference>
<sequence length="216" mass="24047">MNDVVIRPLRFSDDIQAMRAFLETLGLRSRIESERGGWVDMVAGRGMVALHDAATSSTGGKAGDTRLSFEADDIDELMERLLAAGYQDTNVWDEAYGRVLSVVVPGNLTIWVDERNDDLYGYKLHDAHPDSRWSVKPFLTGAEQPTCQRFLEVLGSADDVYYGPPAPEFGVRLDLQTTEDLDEVLRRLAATGYEARLDEDGLTATDPDGQIVRVHR</sequence>
<keyword evidence="2" id="KW-1185">Reference proteome</keyword>
<accession>A0A4R6KLI7</accession>
<proteinExistence type="predicted"/>
<reference evidence="1 2" key="1">
    <citation type="submission" date="2019-03" db="EMBL/GenBank/DDBJ databases">
        <title>Genomic Encyclopedia of Type Strains, Phase III (KMG-III): the genomes of soil and plant-associated and newly described type strains.</title>
        <authorList>
            <person name="Whitman W."/>
        </authorList>
    </citation>
    <scope>NUCLEOTIDE SEQUENCE [LARGE SCALE GENOMIC DNA]</scope>
    <source>
        <strain evidence="1 2">VKM Ac-2527</strain>
    </source>
</reference>
<dbReference type="EMBL" id="SNWQ01000005">
    <property type="protein sequence ID" value="TDO49995.1"/>
    <property type="molecule type" value="Genomic_DNA"/>
</dbReference>
<dbReference type="AlphaFoldDB" id="A0A4R6KLI7"/>